<organism evidence="9">
    <name type="scientific">hydrocarbon metagenome</name>
    <dbReference type="NCBI Taxonomy" id="938273"/>
    <lineage>
        <taxon>unclassified sequences</taxon>
        <taxon>metagenomes</taxon>
        <taxon>ecological metagenomes</taxon>
    </lineage>
</organism>
<feature type="transmembrane region" description="Helical" evidence="8">
    <location>
        <begin position="147"/>
        <end position="167"/>
    </location>
</feature>
<accession>A0A0W8E1W3</accession>
<dbReference type="PANTHER" id="PTHR30472">
    <property type="entry name" value="FERRIC ENTEROBACTIN TRANSPORT SYSTEM PERMEASE PROTEIN"/>
    <property type="match status" value="1"/>
</dbReference>
<dbReference type="AlphaFoldDB" id="A0A0W8E1W3"/>
<keyword evidence="6 8" id="KW-1133">Transmembrane helix</keyword>
<keyword evidence="5 8" id="KW-0812">Transmembrane</keyword>
<evidence type="ECO:0000256" key="6">
    <source>
        <dbReference type="ARBA" id="ARBA00022989"/>
    </source>
</evidence>
<dbReference type="SUPFAM" id="SSF81345">
    <property type="entry name" value="ABC transporter involved in vitamin B12 uptake, BtuC"/>
    <property type="match status" value="1"/>
</dbReference>
<keyword evidence="3" id="KW-0813">Transport</keyword>
<keyword evidence="7 8" id="KW-0472">Membrane</keyword>
<dbReference type="EMBL" id="LNQE01001916">
    <property type="protein sequence ID" value="KUG02648.1"/>
    <property type="molecule type" value="Genomic_DNA"/>
</dbReference>
<protein>
    <submittedName>
        <fullName evidence="9">Iron(Iii) dicitrate transport system permease protein</fullName>
    </submittedName>
</protein>
<dbReference type="InterPro" id="IPR000522">
    <property type="entry name" value="ABC_transptr_permease_BtuC"/>
</dbReference>
<comment type="subcellular location">
    <subcellularLocation>
        <location evidence="1">Cell membrane</location>
        <topology evidence="1">Multi-pass membrane protein</topology>
    </subcellularLocation>
</comment>
<feature type="transmembrane region" description="Helical" evidence="8">
    <location>
        <begin position="335"/>
        <end position="356"/>
    </location>
</feature>
<evidence type="ECO:0000256" key="1">
    <source>
        <dbReference type="ARBA" id="ARBA00004651"/>
    </source>
</evidence>
<feature type="transmembrane region" description="Helical" evidence="8">
    <location>
        <begin position="118"/>
        <end position="141"/>
    </location>
</feature>
<evidence type="ECO:0000256" key="5">
    <source>
        <dbReference type="ARBA" id="ARBA00022692"/>
    </source>
</evidence>
<feature type="transmembrane region" description="Helical" evidence="8">
    <location>
        <begin position="80"/>
        <end position="97"/>
    </location>
</feature>
<proteinExistence type="inferred from homology"/>
<dbReference type="GO" id="GO:0005886">
    <property type="term" value="C:plasma membrane"/>
    <property type="evidence" value="ECO:0007669"/>
    <property type="project" value="UniProtKB-SubCell"/>
</dbReference>
<sequence length="362" mass="39062">MEMKNIFPGRIKQEQNSYPFHYKKNQFILLSLILLTFIMAVFAINAGSTDLNIHQVVMTLLGQGSDVSNLVIWNIRLPRVLAAIIAGAGLSVAGCVMQNNLRNPLASPSTMGISNAAAFGANIAIIFLGAGSVHCSGAVSVIINNPYIVTICAFLCSMVATMVILFLARLRNFSPESMVLAGVALGSLFAAGTILMQYFAQDIQLASVVFWTFGDVSRASWTEVVIMAVVIMLSIIYFLIKRWDYNALNSGEETALGLGVNVRRVRLTGMFVACMMTAVSVSFLGIIGFIGLVAPHIMRRIVGNDHRYLITASMVMGALLLLVSDTIARTIISPVVLPVGAITSFMGAPLFLYILARGNIRS</sequence>
<evidence type="ECO:0000256" key="3">
    <source>
        <dbReference type="ARBA" id="ARBA00022448"/>
    </source>
</evidence>
<dbReference type="InterPro" id="IPR037294">
    <property type="entry name" value="ABC_BtuC-like"/>
</dbReference>
<name>A0A0W8E1W3_9ZZZZ</name>
<keyword evidence="4" id="KW-1003">Cell membrane</keyword>
<dbReference type="PANTHER" id="PTHR30472:SF25">
    <property type="entry name" value="ABC TRANSPORTER PERMEASE PROTEIN MJ0876-RELATED"/>
    <property type="match status" value="1"/>
</dbReference>
<dbReference type="CDD" id="cd06550">
    <property type="entry name" value="TM_ABC_iron-siderophores_like"/>
    <property type="match status" value="1"/>
</dbReference>
<evidence type="ECO:0000256" key="2">
    <source>
        <dbReference type="ARBA" id="ARBA00007935"/>
    </source>
</evidence>
<feature type="transmembrane region" description="Helical" evidence="8">
    <location>
        <begin position="271"/>
        <end position="294"/>
    </location>
</feature>
<dbReference type="FunFam" id="1.10.3470.10:FF:000001">
    <property type="entry name" value="Vitamin B12 ABC transporter permease BtuC"/>
    <property type="match status" value="1"/>
</dbReference>
<feature type="transmembrane region" description="Helical" evidence="8">
    <location>
        <begin position="220"/>
        <end position="240"/>
    </location>
</feature>
<feature type="transmembrane region" description="Helical" evidence="8">
    <location>
        <begin position="179"/>
        <end position="200"/>
    </location>
</feature>
<dbReference type="GO" id="GO:0033214">
    <property type="term" value="P:siderophore-iron import into cell"/>
    <property type="evidence" value="ECO:0007669"/>
    <property type="project" value="TreeGrafter"/>
</dbReference>
<dbReference type="Pfam" id="PF01032">
    <property type="entry name" value="FecCD"/>
    <property type="match status" value="1"/>
</dbReference>
<comment type="caution">
    <text evidence="9">The sequence shown here is derived from an EMBL/GenBank/DDBJ whole genome shotgun (WGS) entry which is preliminary data.</text>
</comment>
<evidence type="ECO:0000256" key="8">
    <source>
        <dbReference type="SAM" id="Phobius"/>
    </source>
</evidence>
<dbReference type="GO" id="GO:0022857">
    <property type="term" value="F:transmembrane transporter activity"/>
    <property type="evidence" value="ECO:0007669"/>
    <property type="project" value="InterPro"/>
</dbReference>
<gene>
    <name evidence="9" type="ORF">ASZ90_020016</name>
</gene>
<comment type="similarity">
    <text evidence="2">Belongs to the binding-protein-dependent transport system permease family. FecCD subfamily.</text>
</comment>
<dbReference type="Gene3D" id="1.10.3470.10">
    <property type="entry name" value="ABC transporter involved in vitamin B12 uptake, BtuC"/>
    <property type="match status" value="1"/>
</dbReference>
<evidence type="ECO:0000256" key="4">
    <source>
        <dbReference type="ARBA" id="ARBA00022475"/>
    </source>
</evidence>
<reference evidence="9" key="1">
    <citation type="journal article" date="2015" name="Proc. Natl. Acad. Sci. U.S.A.">
        <title>Networks of energetic and metabolic interactions define dynamics in microbial communities.</title>
        <authorList>
            <person name="Embree M."/>
            <person name="Liu J.K."/>
            <person name="Al-Bassam M.M."/>
            <person name="Zengler K."/>
        </authorList>
    </citation>
    <scope>NUCLEOTIDE SEQUENCE</scope>
</reference>
<evidence type="ECO:0000313" key="9">
    <source>
        <dbReference type="EMBL" id="KUG02648.1"/>
    </source>
</evidence>
<evidence type="ECO:0000256" key="7">
    <source>
        <dbReference type="ARBA" id="ARBA00023136"/>
    </source>
</evidence>
<feature type="transmembrane region" description="Helical" evidence="8">
    <location>
        <begin position="306"/>
        <end position="323"/>
    </location>
</feature>
<feature type="transmembrane region" description="Helical" evidence="8">
    <location>
        <begin position="27"/>
        <end position="48"/>
    </location>
</feature>